<protein>
    <recommendedName>
        <fullName evidence="4">BTB domain-containing protein</fullName>
    </recommendedName>
</protein>
<evidence type="ECO:0008006" key="4">
    <source>
        <dbReference type="Google" id="ProtNLM"/>
    </source>
</evidence>
<keyword evidence="3" id="KW-1185">Reference proteome</keyword>
<dbReference type="OrthoDB" id="3556558at2759"/>
<evidence type="ECO:0000313" key="2">
    <source>
        <dbReference type="EMBL" id="CZT03861.1"/>
    </source>
</evidence>
<evidence type="ECO:0000313" key="3">
    <source>
        <dbReference type="Proteomes" id="UP000178912"/>
    </source>
</evidence>
<dbReference type="AlphaFoldDB" id="A0A1E1L016"/>
<sequence>MHQQSIKGGGTSKRAASSSLETPPPKRKLPRVMSQATSHTLSRHSSIEPEKKPLSPSLSFFSFSTPQRMVEVTVEDRSANDKSGGTKVQVFTIHHTVLTYYSSSFRNIVAADSDCNTMVINGCGTAFGLLQHWMYTSQIQGPAGKLKLMEYVKMWKITDHIGIVGIVDDLLHLIKETMPGPNNDTGNTLKDFQTIAYMGSYSGFKEIAIAKTLAIMRGANTPRIFVDMPAAMRASFTLAMMQECVSLPGWDNGDGFAGVRQRVHEIGAQRNSPRADSVINHAGSSAYETTCSSDNENEDESDEEAVPETGLLSHDEVPINTPPSAQRNHQAKGGLFLDAENESEYGGGDILDDIAGKGDEEPNEDVCELGIFGWPNGFIV</sequence>
<feature type="compositionally biased region" description="Polar residues" evidence="1">
    <location>
        <begin position="34"/>
        <end position="44"/>
    </location>
</feature>
<dbReference type="Proteomes" id="UP000178912">
    <property type="component" value="Unassembled WGS sequence"/>
</dbReference>
<feature type="compositionally biased region" description="Polar residues" evidence="1">
    <location>
        <begin position="282"/>
        <end position="291"/>
    </location>
</feature>
<gene>
    <name evidence="2" type="ORF">RAG0_10497</name>
</gene>
<feature type="region of interest" description="Disordered" evidence="1">
    <location>
        <begin position="267"/>
        <end position="362"/>
    </location>
</feature>
<organism evidence="2 3">
    <name type="scientific">Rhynchosporium agropyri</name>
    <dbReference type="NCBI Taxonomy" id="914238"/>
    <lineage>
        <taxon>Eukaryota</taxon>
        <taxon>Fungi</taxon>
        <taxon>Dikarya</taxon>
        <taxon>Ascomycota</taxon>
        <taxon>Pezizomycotina</taxon>
        <taxon>Leotiomycetes</taxon>
        <taxon>Helotiales</taxon>
        <taxon>Ploettnerulaceae</taxon>
        <taxon>Rhynchosporium</taxon>
    </lineage>
</organism>
<name>A0A1E1L016_9HELO</name>
<feature type="compositionally biased region" description="Acidic residues" evidence="1">
    <location>
        <begin position="295"/>
        <end position="306"/>
    </location>
</feature>
<reference evidence="3" key="1">
    <citation type="submission" date="2016-03" db="EMBL/GenBank/DDBJ databases">
        <authorList>
            <person name="Guldener U."/>
        </authorList>
    </citation>
    <scope>NUCLEOTIDE SEQUENCE [LARGE SCALE GENOMIC DNA]</scope>
    <source>
        <strain evidence="3">04CH-RAC-A.6.1</strain>
    </source>
</reference>
<feature type="region of interest" description="Disordered" evidence="1">
    <location>
        <begin position="1"/>
        <end position="55"/>
    </location>
</feature>
<dbReference type="EMBL" id="FJUX01000065">
    <property type="protein sequence ID" value="CZT03861.1"/>
    <property type="molecule type" value="Genomic_DNA"/>
</dbReference>
<accession>A0A1E1L016</accession>
<proteinExistence type="predicted"/>
<evidence type="ECO:0000256" key="1">
    <source>
        <dbReference type="SAM" id="MobiDB-lite"/>
    </source>
</evidence>